<dbReference type="InterPro" id="IPR029063">
    <property type="entry name" value="SAM-dependent_MTases_sf"/>
</dbReference>
<dbReference type="GO" id="GO:0008168">
    <property type="term" value="F:methyltransferase activity"/>
    <property type="evidence" value="ECO:0007669"/>
    <property type="project" value="UniProtKB-KW"/>
</dbReference>
<gene>
    <name evidence="2" type="ORF">WKW77_23615</name>
</gene>
<dbReference type="EMBL" id="JBBKZU010000011">
    <property type="protein sequence ID" value="MEJ8814093.1"/>
    <property type="molecule type" value="Genomic_DNA"/>
</dbReference>
<dbReference type="RefSeq" id="WP_340359321.1">
    <property type="nucleotide sequence ID" value="NZ_JBBKZU010000011.1"/>
</dbReference>
<dbReference type="PANTHER" id="PTHR43591">
    <property type="entry name" value="METHYLTRANSFERASE"/>
    <property type="match status" value="1"/>
</dbReference>
<accession>A0ABU8VKH1</accession>
<evidence type="ECO:0000313" key="3">
    <source>
        <dbReference type="Proteomes" id="UP001365846"/>
    </source>
</evidence>
<proteinExistence type="predicted"/>
<evidence type="ECO:0000259" key="1">
    <source>
        <dbReference type="Pfam" id="PF08241"/>
    </source>
</evidence>
<dbReference type="CDD" id="cd02440">
    <property type="entry name" value="AdoMet_MTases"/>
    <property type="match status" value="1"/>
</dbReference>
<name>A0ABU8VKH1_9BURK</name>
<dbReference type="InterPro" id="IPR013216">
    <property type="entry name" value="Methyltransf_11"/>
</dbReference>
<sequence>MNSNDVAYFWEANADAWTRLARLGVDVFRDMLNSPAFFGMLPPVAGLAGLDVGCGEGSNTRQLARLGARMAAVDIAPTFVRNARDAEAAEPLGIDYRVGDGMALPFAAGSFDFVTAFMSLMDMPDPVQALYEASRVLRPGGFLQFSILHPCFAPPHREVVRDASGRARAIEVGGYFESTEGRVDTWWFSTLKPEERERVAPFRTPIFHRTLTQWFDIVLGAGLHIDKIAEPTAGTGSRHADAVVDDTRVAPLSLHIRATKRRVRRRRSAVA</sequence>
<evidence type="ECO:0000313" key="2">
    <source>
        <dbReference type="EMBL" id="MEJ8814093.1"/>
    </source>
</evidence>
<dbReference type="GO" id="GO:0032259">
    <property type="term" value="P:methylation"/>
    <property type="evidence" value="ECO:0007669"/>
    <property type="project" value="UniProtKB-KW"/>
</dbReference>
<organism evidence="2 3">
    <name type="scientific">Variovorax ureilyticus</name>
    <dbReference type="NCBI Taxonomy" id="1836198"/>
    <lineage>
        <taxon>Bacteria</taxon>
        <taxon>Pseudomonadati</taxon>
        <taxon>Pseudomonadota</taxon>
        <taxon>Betaproteobacteria</taxon>
        <taxon>Burkholderiales</taxon>
        <taxon>Comamonadaceae</taxon>
        <taxon>Variovorax</taxon>
    </lineage>
</organism>
<dbReference type="Gene3D" id="3.40.50.150">
    <property type="entry name" value="Vaccinia Virus protein VP39"/>
    <property type="match status" value="1"/>
</dbReference>
<dbReference type="Proteomes" id="UP001365846">
    <property type="component" value="Unassembled WGS sequence"/>
</dbReference>
<dbReference type="Pfam" id="PF08241">
    <property type="entry name" value="Methyltransf_11"/>
    <property type="match status" value="1"/>
</dbReference>
<comment type="caution">
    <text evidence="2">The sequence shown here is derived from an EMBL/GenBank/DDBJ whole genome shotgun (WGS) entry which is preliminary data.</text>
</comment>
<keyword evidence="2" id="KW-0808">Transferase</keyword>
<keyword evidence="2" id="KW-0489">Methyltransferase</keyword>
<feature type="domain" description="Methyltransferase type 11" evidence="1">
    <location>
        <begin position="50"/>
        <end position="143"/>
    </location>
</feature>
<reference evidence="2 3" key="1">
    <citation type="submission" date="2024-03" db="EMBL/GenBank/DDBJ databases">
        <title>Novel species of the genus Variovorax.</title>
        <authorList>
            <person name="Liu Q."/>
            <person name="Xin Y.-H."/>
        </authorList>
    </citation>
    <scope>NUCLEOTIDE SEQUENCE [LARGE SCALE GENOMIC DNA]</scope>
    <source>
        <strain evidence="2 3">KACC 18899</strain>
    </source>
</reference>
<protein>
    <submittedName>
        <fullName evidence="2">Methyltransferase domain-containing protein</fullName>
    </submittedName>
</protein>
<keyword evidence="3" id="KW-1185">Reference proteome</keyword>
<dbReference type="SUPFAM" id="SSF53335">
    <property type="entry name" value="S-adenosyl-L-methionine-dependent methyltransferases"/>
    <property type="match status" value="1"/>
</dbReference>